<dbReference type="STRING" id="1679444.PYTT_1839"/>
<dbReference type="GO" id="GO:0008235">
    <property type="term" value="F:metalloexopeptidase activity"/>
    <property type="evidence" value="ECO:0007669"/>
    <property type="project" value="InterPro"/>
</dbReference>
<dbReference type="OrthoDB" id="9762302at2"/>
<dbReference type="InterPro" id="IPR007484">
    <property type="entry name" value="Peptidase_M28"/>
</dbReference>
<dbReference type="Proteomes" id="UP000176204">
    <property type="component" value="Chromosome I"/>
</dbReference>
<name>A0A1H6M7P2_9BACT</name>
<protein>
    <submittedName>
        <fullName evidence="2">Peptidase family m28</fullName>
    </submittedName>
</protein>
<dbReference type="PANTHER" id="PTHR12147:SF26">
    <property type="entry name" value="PEPTIDASE M28 DOMAIN-CONTAINING PROTEIN"/>
    <property type="match status" value="1"/>
</dbReference>
<dbReference type="AlphaFoldDB" id="A0A1H6M7P2"/>
<dbReference type="Pfam" id="PF04389">
    <property type="entry name" value="Peptidase_M28"/>
    <property type="match status" value="1"/>
</dbReference>
<dbReference type="KEGG" id="agl:PYTT_1839"/>
<feature type="domain" description="Peptidase M28" evidence="1">
    <location>
        <begin position="143"/>
        <end position="356"/>
    </location>
</feature>
<dbReference type="GO" id="GO:0006508">
    <property type="term" value="P:proteolysis"/>
    <property type="evidence" value="ECO:0007669"/>
    <property type="project" value="InterPro"/>
</dbReference>
<keyword evidence="3" id="KW-1185">Reference proteome</keyword>
<reference evidence="3" key="1">
    <citation type="submission" date="2016-09" db="EMBL/GenBank/DDBJ databases">
        <authorList>
            <person name="Koehorst J."/>
        </authorList>
    </citation>
    <scope>NUCLEOTIDE SEQUENCE [LARGE SCALE GENOMIC DNA]</scope>
</reference>
<accession>A0A1H6M7P2</accession>
<sequence>MCVFFYLFILVEAGFFLVECTMDGNSAFALDELLFFQVVSGMRVLRFWLVRVVLPLCAALVVGGCMISQCSGPEHAGRLEVKDGLPARLEKHVRFLSEDCHPRSVGFPANQEKVLRYIEKELEGCGGEVKRLPFKAGERTYENVQVVFPGRRAERVVVGAHYDSCGETPGADDNASAVAGLLELARMMRGCKPECTVELVFYANEEPPFFATEHMGSVHHARSLVRDGVPVRAMVCLEMIGFFSDEDDSQSYPAPGMGLLFPDRGDFVAVVGNWGSFGLARGVQRKLAEFLPTVRLNVPDVGLGLDLSDHRSYWAEGLPAVMVTDTAFFRNRSYHQPTDTADALDYRRMAGVVKGVYEAVKELASGE</sequence>
<dbReference type="InterPro" id="IPR045175">
    <property type="entry name" value="M28_fam"/>
</dbReference>
<evidence type="ECO:0000313" key="2">
    <source>
        <dbReference type="EMBL" id="SEH93411.1"/>
    </source>
</evidence>
<dbReference type="Gene3D" id="3.40.630.10">
    <property type="entry name" value="Zn peptidases"/>
    <property type="match status" value="1"/>
</dbReference>
<evidence type="ECO:0000259" key="1">
    <source>
        <dbReference type="Pfam" id="PF04389"/>
    </source>
</evidence>
<evidence type="ECO:0000313" key="3">
    <source>
        <dbReference type="Proteomes" id="UP000176204"/>
    </source>
</evidence>
<dbReference type="EMBL" id="LT629973">
    <property type="protein sequence ID" value="SEH93411.1"/>
    <property type="molecule type" value="Genomic_DNA"/>
</dbReference>
<organism evidence="2 3">
    <name type="scientific">Akkermansia glycaniphila</name>
    <dbReference type="NCBI Taxonomy" id="1679444"/>
    <lineage>
        <taxon>Bacteria</taxon>
        <taxon>Pseudomonadati</taxon>
        <taxon>Verrucomicrobiota</taxon>
        <taxon>Verrucomicrobiia</taxon>
        <taxon>Verrucomicrobiales</taxon>
        <taxon>Akkermansiaceae</taxon>
        <taxon>Akkermansia</taxon>
    </lineage>
</organism>
<proteinExistence type="predicted"/>
<dbReference type="SUPFAM" id="SSF53187">
    <property type="entry name" value="Zn-dependent exopeptidases"/>
    <property type="match status" value="1"/>
</dbReference>
<dbReference type="PANTHER" id="PTHR12147">
    <property type="entry name" value="METALLOPEPTIDASE M28 FAMILY MEMBER"/>
    <property type="match status" value="1"/>
</dbReference>
<gene>
    <name evidence="2" type="ORF">PYTT_1839</name>
</gene>